<dbReference type="RefSeq" id="WP_285458810.1">
    <property type="nucleotide sequence ID" value="NZ_CP127173.1"/>
</dbReference>
<dbReference type="InterPro" id="IPR025519">
    <property type="entry name" value="DUF4407"/>
</dbReference>
<gene>
    <name evidence="3" type="ORF">QP939_22610</name>
</gene>
<evidence type="ECO:0000256" key="2">
    <source>
        <dbReference type="SAM" id="Phobius"/>
    </source>
</evidence>
<dbReference type="EMBL" id="CP127173">
    <property type="protein sequence ID" value="WIV61189.1"/>
    <property type="molecule type" value="Genomic_DNA"/>
</dbReference>
<sequence>MLTTKPDLDLLGRRFRRVIGIDEALLAQVPEERPRYTRLGVIVCCTATISALSTSVITTRLPFGGLTWLVTVLVMVVWGGFILTIDSWLIASMHGALKAKARQFLPRLLVAALLGFVIAEPLVLSVFQAEIDQRVAEDREHELAAFVSRWRTCNPPDDEAAVPADCADHRLNLADSPGTVRAQLADLGRKRDTQSAELGRDMGTWEQLDTVAKAECAGVAGPGTTGVPGEGPECTRDRQMADQYRRDTRLEQRRADVAALDTRLTDLRNQLTTAEAGYGRQVTSAIERKVADWRASHGGIGVLERIDALARISAGNVAVTVAQWVFRLLLVLIDCLPVLTKWVSGATAYDRMVRRQIDSRVRRHEDRVRHDELVDAAVRGARTAELTREPRARLAEEAEENRRAELDRERRREAEIDRLTELYRESPG</sequence>
<keyword evidence="4" id="KW-1185">Reference proteome</keyword>
<evidence type="ECO:0000313" key="3">
    <source>
        <dbReference type="EMBL" id="WIV61189.1"/>
    </source>
</evidence>
<dbReference type="Pfam" id="PF14362">
    <property type="entry name" value="DUF4407"/>
    <property type="match status" value="1"/>
</dbReference>
<proteinExistence type="predicted"/>
<organism evidence="3 4">
    <name type="scientific">Amycolatopsis nalaikhensis</name>
    <dbReference type="NCBI Taxonomy" id="715472"/>
    <lineage>
        <taxon>Bacteria</taxon>
        <taxon>Bacillati</taxon>
        <taxon>Actinomycetota</taxon>
        <taxon>Actinomycetes</taxon>
        <taxon>Pseudonocardiales</taxon>
        <taxon>Pseudonocardiaceae</taxon>
        <taxon>Amycolatopsis</taxon>
    </lineage>
</organism>
<dbReference type="Proteomes" id="UP001227101">
    <property type="component" value="Chromosome"/>
</dbReference>
<feature type="transmembrane region" description="Helical" evidence="2">
    <location>
        <begin position="39"/>
        <end position="57"/>
    </location>
</feature>
<keyword evidence="2" id="KW-0812">Transmembrane</keyword>
<feature type="transmembrane region" description="Helical" evidence="2">
    <location>
        <begin position="63"/>
        <end position="83"/>
    </location>
</feature>
<accession>A0ABY8XZN1</accession>
<evidence type="ECO:0000256" key="1">
    <source>
        <dbReference type="SAM" id="MobiDB-lite"/>
    </source>
</evidence>
<feature type="transmembrane region" description="Helical" evidence="2">
    <location>
        <begin position="104"/>
        <end position="127"/>
    </location>
</feature>
<evidence type="ECO:0000313" key="4">
    <source>
        <dbReference type="Proteomes" id="UP001227101"/>
    </source>
</evidence>
<protein>
    <submittedName>
        <fullName evidence="3">DUF4407 domain-containing protein</fullName>
    </submittedName>
</protein>
<keyword evidence="2" id="KW-0472">Membrane</keyword>
<keyword evidence="2" id="KW-1133">Transmembrane helix</keyword>
<name>A0ABY8XZN1_9PSEU</name>
<reference evidence="3 4" key="1">
    <citation type="submission" date="2023-06" db="EMBL/GenBank/DDBJ databases">
        <authorList>
            <person name="Oyuntsetseg B."/>
            <person name="Kim S.B."/>
        </authorList>
    </citation>
    <scope>NUCLEOTIDE SEQUENCE [LARGE SCALE GENOMIC DNA]</scope>
    <source>
        <strain evidence="3 4">2-2</strain>
    </source>
</reference>
<feature type="region of interest" description="Disordered" evidence="1">
    <location>
        <begin position="389"/>
        <end position="409"/>
    </location>
</feature>